<feature type="binding site" evidence="4">
    <location>
        <position position="80"/>
    </location>
    <ligand>
        <name>Zn(2+)</name>
        <dbReference type="ChEBI" id="CHEBI:29105"/>
        <label>1</label>
    </ligand>
</feature>
<dbReference type="SUPFAM" id="SSF109604">
    <property type="entry name" value="HD-domain/PDEase-like"/>
    <property type="match status" value="1"/>
</dbReference>
<feature type="non-terminal residue" evidence="6">
    <location>
        <position position="265"/>
    </location>
</feature>
<dbReference type="PROSITE" id="PS51845">
    <property type="entry name" value="PDEASE_I_2"/>
    <property type="match status" value="1"/>
</dbReference>
<evidence type="ECO:0000259" key="5">
    <source>
        <dbReference type="PROSITE" id="PS51845"/>
    </source>
</evidence>
<gene>
    <name evidence="6" type="ORF">SYNPS1DRAFT_13398</name>
</gene>
<keyword evidence="1 4" id="KW-0479">Metal-binding</keyword>
<reference evidence="7" key="1">
    <citation type="journal article" date="2018" name="Nat. Microbiol.">
        <title>Leveraging single-cell genomics to expand the fungal tree of life.</title>
        <authorList>
            <person name="Ahrendt S.R."/>
            <person name="Quandt C.A."/>
            <person name="Ciobanu D."/>
            <person name="Clum A."/>
            <person name="Salamov A."/>
            <person name="Andreopoulos B."/>
            <person name="Cheng J.F."/>
            <person name="Woyke T."/>
            <person name="Pelin A."/>
            <person name="Henrissat B."/>
            <person name="Reynolds N.K."/>
            <person name="Benny G.L."/>
            <person name="Smith M.E."/>
            <person name="James T.Y."/>
            <person name="Grigoriev I.V."/>
        </authorList>
    </citation>
    <scope>NUCLEOTIDE SEQUENCE [LARGE SCALE GENOMIC DNA]</scope>
    <source>
        <strain evidence="7">Benny S71-1</strain>
    </source>
</reference>
<evidence type="ECO:0000256" key="3">
    <source>
        <dbReference type="PIRSR" id="PIRSR623088-1"/>
    </source>
</evidence>
<dbReference type="InterPro" id="IPR002073">
    <property type="entry name" value="PDEase_catalytic_dom"/>
</dbReference>
<keyword evidence="2" id="KW-0378">Hydrolase</keyword>
<organism evidence="6 7">
    <name type="scientific">Syncephalis pseudoplumigaleata</name>
    <dbReference type="NCBI Taxonomy" id="1712513"/>
    <lineage>
        <taxon>Eukaryota</taxon>
        <taxon>Fungi</taxon>
        <taxon>Fungi incertae sedis</taxon>
        <taxon>Zoopagomycota</taxon>
        <taxon>Zoopagomycotina</taxon>
        <taxon>Zoopagomycetes</taxon>
        <taxon>Zoopagales</taxon>
        <taxon>Piptocephalidaceae</taxon>
        <taxon>Syncephalis</taxon>
    </lineage>
</organism>
<dbReference type="Pfam" id="PF00233">
    <property type="entry name" value="PDEase_I"/>
    <property type="match status" value="1"/>
</dbReference>
<dbReference type="Gene3D" id="1.10.1300.10">
    <property type="entry name" value="3'5'-cyclic nucleotide phosphodiesterase, catalytic domain"/>
    <property type="match status" value="2"/>
</dbReference>
<feature type="binding site" evidence="4">
    <location>
        <position position="43"/>
    </location>
    <ligand>
        <name>Zn(2+)</name>
        <dbReference type="ChEBI" id="CHEBI:29105"/>
        <label>1</label>
    </ligand>
</feature>
<dbReference type="GO" id="GO:0004114">
    <property type="term" value="F:3',5'-cyclic-nucleotide phosphodiesterase activity"/>
    <property type="evidence" value="ECO:0007669"/>
    <property type="project" value="InterPro"/>
</dbReference>
<dbReference type="GO" id="GO:0046872">
    <property type="term" value="F:metal ion binding"/>
    <property type="evidence" value="ECO:0007669"/>
    <property type="project" value="UniProtKB-KW"/>
</dbReference>
<dbReference type="InterPro" id="IPR023088">
    <property type="entry name" value="PDEase"/>
</dbReference>
<feature type="binding site" evidence="4">
    <location>
        <position position="79"/>
    </location>
    <ligand>
        <name>Zn(2+)</name>
        <dbReference type="ChEBI" id="CHEBI:29105"/>
        <label>1</label>
    </ligand>
</feature>
<keyword evidence="7" id="KW-1185">Reference proteome</keyword>
<evidence type="ECO:0000256" key="1">
    <source>
        <dbReference type="ARBA" id="ARBA00022723"/>
    </source>
</evidence>
<dbReference type="GO" id="GO:0007165">
    <property type="term" value="P:signal transduction"/>
    <property type="evidence" value="ECO:0007669"/>
    <property type="project" value="InterPro"/>
</dbReference>
<dbReference type="OrthoDB" id="546632at2759"/>
<evidence type="ECO:0000313" key="7">
    <source>
        <dbReference type="Proteomes" id="UP000278143"/>
    </source>
</evidence>
<dbReference type="InterPro" id="IPR023174">
    <property type="entry name" value="PDEase_CS"/>
</dbReference>
<sequence>MIGMFRRLGIFPDTMPVAEGALVAFLDDVCAGYLNNPYHSFAHGADVASVVYDFLHMPHAMTWLTPLDRVSMMISALCHDIGHPGLNNVYQVNANTELAQRYNQESVLERYSCDITAELLRKHDLLRWIPQSFHFELLDQLHHLVDELHGCDMCEDVEEEDESDGRDDEQRSTLCSILLHAADISNTARPWTVFKWWSHSINTEFRHQSKCERDEGLPLSPGLDRPADEEMTGNIEFAELVRPFFVGLSELIPEMRPFLHNLDAN</sequence>
<feature type="domain" description="PDEase" evidence="5">
    <location>
        <begin position="1"/>
        <end position="265"/>
    </location>
</feature>
<feature type="binding site" evidence="4">
    <location>
        <position position="80"/>
    </location>
    <ligand>
        <name>Zn(2+)</name>
        <dbReference type="ChEBI" id="CHEBI:29105"/>
        <label>2</label>
    </ligand>
</feature>
<dbReference type="InterPro" id="IPR003607">
    <property type="entry name" value="HD/PDEase_dom"/>
</dbReference>
<dbReference type="PROSITE" id="PS00126">
    <property type="entry name" value="PDEASE_I_1"/>
    <property type="match status" value="1"/>
</dbReference>
<proteinExistence type="predicted"/>
<dbReference type="Proteomes" id="UP000278143">
    <property type="component" value="Unassembled WGS sequence"/>
</dbReference>
<name>A0A4P9Z3H1_9FUNG</name>
<dbReference type="SMART" id="SM00471">
    <property type="entry name" value="HDc"/>
    <property type="match status" value="1"/>
</dbReference>
<accession>A0A4P9Z3H1</accession>
<feature type="active site" description="Proton donor" evidence="3">
    <location>
        <position position="39"/>
    </location>
</feature>
<dbReference type="AlphaFoldDB" id="A0A4P9Z3H1"/>
<feature type="binding site" evidence="4">
    <location>
        <position position="183"/>
    </location>
    <ligand>
        <name>Zn(2+)</name>
        <dbReference type="ChEBI" id="CHEBI:29105"/>
        <label>1</label>
    </ligand>
</feature>
<protein>
    <recommendedName>
        <fullName evidence="5">PDEase domain-containing protein</fullName>
    </recommendedName>
</protein>
<evidence type="ECO:0000256" key="2">
    <source>
        <dbReference type="ARBA" id="ARBA00022801"/>
    </source>
</evidence>
<evidence type="ECO:0000313" key="6">
    <source>
        <dbReference type="EMBL" id="RKP26965.1"/>
    </source>
</evidence>
<dbReference type="PANTHER" id="PTHR11347">
    <property type="entry name" value="CYCLIC NUCLEOTIDE PHOSPHODIESTERASE"/>
    <property type="match status" value="1"/>
</dbReference>
<evidence type="ECO:0000256" key="4">
    <source>
        <dbReference type="PIRSR" id="PIRSR623088-3"/>
    </source>
</evidence>
<dbReference type="InterPro" id="IPR036971">
    <property type="entry name" value="PDEase_catalytic_dom_sf"/>
</dbReference>
<dbReference type="EMBL" id="KZ989297">
    <property type="protein sequence ID" value="RKP26965.1"/>
    <property type="molecule type" value="Genomic_DNA"/>
</dbReference>
<dbReference type="CDD" id="cd00077">
    <property type="entry name" value="HDc"/>
    <property type="match status" value="1"/>
</dbReference>
<dbReference type="PRINTS" id="PR00387">
    <property type="entry name" value="PDIESTERASE1"/>
</dbReference>